<dbReference type="RefSeq" id="WP_047909781.1">
    <property type="nucleotide sequence ID" value="NZ_CP118101.1"/>
</dbReference>
<dbReference type="InterPro" id="IPR050249">
    <property type="entry name" value="Pseudomonas-type_ThrB"/>
</dbReference>
<dbReference type="PANTHER" id="PTHR21064">
    <property type="entry name" value="AMINOGLYCOSIDE PHOSPHOTRANSFERASE DOMAIN-CONTAINING PROTEIN-RELATED"/>
    <property type="match status" value="1"/>
</dbReference>
<dbReference type="Proteomes" id="UP001220962">
    <property type="component" value="Chromosome"/>
</dbReference>
<evidence type="ECO:0000313" key="4">
    <source>
        <dbReference type="Proteomes" id="UP001220962"/>
    </source>
</evidence>
<dbReference type="EMBL" id="CP118101">
    <property type="protein sequence ID" value="WDH84422.1"/>
    <property type="molecule type" value="Genomic_DNA"/>
</dbReference>
<sequence length="346" mass="40162">MSVDEYTQDDEVHILQDIRNSYFPGPYEAAELSISRLRGGMNNSSYQLRIRNQGYVLRLYESHQDQDKVLYEHAVLDSLLRTERGFEIPELVHTLQGNTMTYCNGRIAALFRYKEGRNPELNEPQQYEQLGKQVGQLSAALSRVELPQAPIYPPYYRLDISYPECPPAYLLSFLNQPDPVFQHQARQMKEMAEPVAQLFEALRSIDQLPHQIVHGDMNASNVLENAQGQIYAILDFEFATRDVRVMELAVPLSDMLSHEEEKMWEKCIALISGFTSVIELEKDERAVIPLLILLRRLDVVMHFISRWRKGIDPPSVVERQLEELFVRMKWMDKHRDQLASILNPSK</sequence>
<dbReference type="GO" id="GO:0019202">
    <property type="term" value="F:amino acid kinase activity"/>
    <property type="evidence" value="ECO:0007669"/>
    <property type="project" value="TreeGrafter"/>
</dbReference>
<gene>
    <name evidence="3" type="ORF">PUW23_09510</name>
</gene>
<comment type="similarity">
    <text evidence="1">Belongs to the pseudomonas-type ThrB family.</text>
</comment>
<name>A0AAX3N4C4_9BACL</name>
<organism evidence="3 4">
    <name type="scientific">Paenibacillus urinalis</name>
    <dbReference type="NCBI Taxonomy" id="521520"/>
    <lineage>
        <taxon>Bacteria</taxon>
        <taxon>Bacillati</taxon>
        <taxon>Bacillota</taxon>
        <taxon>Bacilli</taxon>
        <taxon>Bacillales</taxon>
        <taxon>Paenibacillaceae</taxon>
        <taxon>Paenibacillus</taxon>
    </lineage>
</organism>
<evidence type="ECO:0000259" key="2">
    <source>
        <dbReference type="Pfam" id="PF01636"/>
    </source>
</evidence>
<dbReference type="Pfam" id="PF01636">
    <property type="entry name" value="APH"/>
    <property type="match status" value="1"/>
</dbReference>
<dbReference type="SUPFAM" id="SSF56112">
    <property type="entry name" value="Protein kinase-like (PK-like)"/>
    <property type="match status" value="1"/>
</dbReference>
<protein>
    <submittedName>
        <fullName evidence="3">Phosphotransferase</fullName>
    </submittedName>
</protein>
<dbReference type="AlphaFoldDB" id="A0AAX3N4C4"/>
<accession>A0AAX3N4C4</accession>
<proteinExistence type="inferred from homology"/>
<dbReference type="Gene3D" id="3.90.1200.10">
    <property type="match status" value="1"/>
</dbReference>
<reference evidence="3" key="1">
    <citation type="submission" date="2023-02" db="EMBL/GenBank/DDBJ databases">
        <title>Pathogen: clinical or host-associated sample.</title>
        <authorList>
            <person name="Hergert J."/>
            <person name="Casey R."/>
            <person name="Wagner J."/>
            <person name="Young E.L."/>
            <person name="Oakeson K.F."/>
        </authorList>
    </citation>
    <scope>NUCLEOTIDE SEQUENCE</scope>
    <source>
        <strain evidence="3">2022CK-00830</strain>
    </source>
</reference>
<dbReference type="Gene3D" id="3.30.200.20">
    <property type="entry name" value="Phosphorylase Kinase, domain 1"/>
    <property type="match status" value="1"/>
</dbReference>
<dbReference type="PANTHER" id="PTHR21064:SF6">
    <property type="entry name" value="AMINOGLYCOSIDE PHOSPHOTRANSFERASE DOMAIN-CONTAINING PROTEIN"/>
    <property type="match status" value="1"/>
</dbReference>
<dbReference type="InterPro" id="IPR002575">
    <property type="entry name" value="Aminoglycoside_PTrfase"/>
</dbReference>
<evidence type="ECO:0000256" key="1">
    <source>
        <dbReference type="ARBA" id="ARBA00038240"/>
    </source>
</evidence>
<evidence type="ECO:0000313" key="3">
    <source>
        <dbReference type="EMBL" id="WDH84422.1"/>
    </source>
</evidence>
<feature type="domain" description="Aminoglycoside phosphotransferase" evidence="2">
    <location>
        <begin position="34"/>
        <end position="260"/>
    </location>
</feature>
<dbReference type="InterPro" id="IPR011009">
    <property type="entry name" value="Kinase-like_dom_sf"/>
</dbReference>